<organism evidence="1 2">
    <name type="scientific">Mycena albidolilacea</name>
    <dbReference type="NCBI Taxonomy" id="1033008"/>
    <lineage>
        <taxon>Eukaryota</taxon>
        <taxon>Fungi</taxon>
        <taxon>Dikarya</taxon>
        <taxon>Basidiomycota</taxon>
        <taxon>Agaricomycotina</taxon>
        <taxon>Agaricomycetes</taxon>
        <taxon>Agaricomycetidae</taxon>
        <taxon>Agaricales</taxon>
        <taxon>Marasmiineae</taxon>
        <taxon>Mycenaceae</taxon>
        <taxon>Mycena</taxon>
    </lineage>
</organism>
<dbReference type="InterPro" id="IPR032675">
    <property type="entry name" value="LRR_dom_sf"/>
</dbReference>
<name>A0AAD6Z0W5_9AGAR</name>
<keyword evidence="2" id="KW-1185">Reference proteome</keyword>
<dbReference type="Gene3D" id="3.80.10.10">
    <property type="entry name" value="Ribonuclease Inhibitor"/>
    <property type="match status" value="1"/>
</dbReference>
<gene>
    <name evidence="1" type="ORF">DFH08DRAFT_986946</name>
</gene>
<proteinExistence type="predicted"/>
<sequence length="463" mass="52854">MLGQLEQGRVLLSRYRMRNTALLSPLRRIPPELLDEIFWWTIESSRRSALNYGKFDMIIPWVLTWVSSRWRAVALASPSLWSLVVLDYSSKTQNTLSPSLFPFVEAQIQRAQKLSIHFFGCHEIDSGPQIQMFELLSRHASRWVELSVGITAGMIALIAALRDRLMSLRRLWMQWEGPESQIGESIDCFRGASSLVDVSVFNEYRFMLTPHPTHQLTRYQLDATWETHKAILKLAPNLIEARIEINTTFDQPEFPSAADSEEILRLSLRRLYLSDSDFLGSLRLPLLEGLALWVGNNNNPTVLRHLESILGRSACPLRSLCLRESPNTRATTEILRRFPLITELAIMIDDPEAQEQVNVLMAALIVSEMGLAVAPQLRCLRFGCEDETSIDYETYLQMLQSRWKSEECALITAALLIDLGPRPKRATRRGLHALRLEGLDFVLAKGPNGRNDMHVWAYAPTWN</sequence>
<reference evidence="1" key="1">
    <citation type="submission" date="2023-03" db="EMBL/GenBank/DDBJ databases">
        <title>Massive genome expansion in bonnet fungi (Mycena s.s.) driven by repeated elements and novel gene families across ecological guilds.</title>
        <authorList>
            <consortium name="Lawrence Berkeley National Laboratory"/>
            <person name="Harder C.B."/>
            <person name="Miyauchi S."/>
            <person name="Viragh M."/>
            <person name="Kuo A."/>
            <person name="Thoen E."/>
            <person name="Andreopoulos B."/>
            <person name="Lu D."/>
            <person name="Skrede I."/>
            <person name="Drula E."/>
            <person name="Henrissat B."/>
            <person name="Morin E."/>
            <person name="Kohler A."/>
            <person name="Barry K."/>
            <person name="LaButti K."/>
            <person name="Morin E."/>
            <person name="Salamov A."/>
            <person name="Lipzen A."/>
            <person name="Mereny Z."/>
            <person name="Hegedus B."/>
            <person name="Baldrian P."/>
            <person name="Stursova M."/>
            <person name="Weitz H."/>
            <person name="Taylor A."/>
            <person name="Grigoriev I.V."/>
            <person name="Nagy L.G."/>
            <person name="Martin F."/>
            <person name="Kauserud H."/>
        </authorList>
    </citation>
    <scope>NUCLEOTIDE SEQUENCE</scope>
    <source>
        <strain evidence="1">CBHHK002</strain>
    </source>
</reference>
<comment type="caution">
    <text evidence="1">The sequence shown here is derived from an EMBL/GenBank/DDBJ whole genome shotgun (WGS) entry which is preliminary data.</text>
</comment>
<dbReference type="EMBL" id="JARIHO010000109">
    <property type="protein sequence ID" value="KAJ7303010.1"/>
    <property type="molecule type" value="Genomic_DNA"/>
</dbReference>
<evidence type="ECO:0008006" key="3">
    <source>
        <dbReference type="Google" id="ProtNLM"/>
    </source>
</evidence>
<evidence type="ECO:0000313" key="1">
    <source>
        <dbReference type="EMBL" id="KAJ7303010.1"/>
    </source>
</evidence>
<evidence type="ECO:0000313" key="2">
    <source>
        <dbReference type="Proteomes" id="UP001218218"/>
    </source>
</evidence>
<accession>A0AAD6Z0W5</accession>
<dbReference type="AlphaFoldDB" id="A0AAD6Z0W5"/>
<protein>
    <recommendedName>
        <fullName evidence="3">F-box domain-containing protein</fullName>
    </recommendedName>
</protein>
<dbReference type="Proteomes" id="UP001218218">
    <property type="component" value="Unassembled WGS sequence"/>
</dbReference>